<keyword evidence="1" id="KW-1133">Transmembrane helix</keyword>
<dbReference type="InterPro" id="IPR018711">
    <property type="entry name" value="NAGPA"/>
</dbReference>
<dbReference type="AlphaFoldDB" id="A0A1F7YQ40"/>
<accession>A0A1F7YQ40</accession>
<name>A0A1F7YQ40_9BACT</name>
<dbReference type="Proteomes" id="UP000177263">
    <property type="component" value="Unassembled WGS sequence"/>
</dbReference>
<proteinExistence type="predicted"/>
<dbReference type="STRING" id="1802500.A2801_04005"/>
<sequence>MPSQQAVFPVHKSKSDLPKPKKVEDTRHFYMQRIEDPIKVYRVVALAFAVAIFFGAIIVASQFDRFSTKNPPVKNVPTVPLYKQAASNDEFLATVALNKQIPKLYDQFKTTTPRFETQEDLTLNSIVSGEYIIAPHEQKNETRIFKLVEGSVEEVTTIDELGKIILIGDKLLFVTADKIAAYSFSDPKTPVLVWEKKFEDANIFAASEHEGVLHVATAREPKANDTCPIIIPLNNSTLSINCDSIWIPADPVRIDNLTILIDVSLDDGAITPRGSLLTSNFIYITFEKDFHVVASYEANPLITLVKFARGDEASVSPESITQIQEIVSGESSLTTQYETLLNILKEDLGEGQMEDAFANFLTAQKLPLYKTYLFTLSSTTGNTVFNSTNGLPLSKSAYQFTDSLALLLTTAGYDTPNQQSQISSFSASLKQVNMLEAISDSNIRSVTTTPEILVTTHDKTEEAAKVFERKANTITNTVTIPRTGTDSFVIPISSNSFINFQESSSLTKLTLFTNTEEGLISKSSYDLNESWEEVKAIQAKITLDLLSNVVIIPGKRALNIINVSENELKTARTLSPVAVESIFLQNDTIIIVVGDRIIILDKKQWEILDTFLFSPPPPPVVTQNTSETTSAPVFSGAPGAGHSRYTIGTEVGSFLVDVVSINMAGVRMITDTAADHDCADNCPRISLADYVSRNGGFAGINGTYFCPQDYSSCAGKVNSFDFPVYNTRLAKWINGGNLFWNDRSVLYQDGGGMRFLRNANAFGGGLNAGIVNHPGLLENGNVIAEQFPLTDVQRSKGTKGGIGFNGNTVYLVIGRSVTMTEFAHVFKSLGAQFALNLDGGGSTALWYGGYKVGPGRDLPNAVIFAR</sequence>
<dbReference type="EMBL" id="MGGM01000021">
    <property type="protein sequence ID" value="OGM29009.1"/>
    <property type="molecule type" value="Genomic_DNA"/>
</dbReference>
<feature type="transmembrane region" description="Helical" evidence="1">
    <location>
        <begin position="40"/>
        <end position="60"/>
    </location>
</feature>
<gene>
    <name evidence="3" type="ORF">A2801_04005</name>
</gene>
<dbReference type="Pfam" id="PF09992">
    <property type="entry name" value="NAGPA"/>
    <property type="match status" value="1"/>
</dbReference>
<evidence type="ECO:0000313" key="4">
    <source>
        <dbReference type="Proteomes" id="UP000177263"/>
    </source>
</evidence>
<feature type="domain" description="Phosphodiester glycosidase" evidence="2">
    <location>
        <begin position="699"/>
        <end position="864"/>
    </location>
</feature>
<keyword evidence="1" id="KW-0812">Transmembrane</keyword>
<comment type="caution">
    <text evidence="3">The sequence shown here is derived from an EMBL/GenBank/DDBJ whole genome shotgun (WGS) entry which is preliminary data.</text>
</comment>
<evidence type="ECO:0000256" key="1">
    <source>
        <dbReference type="SAM" id="Phobius"/>
    </source>
</evidence>
<evidence type="ECO:0000313" key="3">
    <source>
        <dbReference type="EMBL" id="OGM29009.1"/>
    </source>
</evidence>
<reference evidence="3 4" key="1">
    <citation type="journal article" date="2016" name="Nat. Commun.">
        <title>Thousands of microbial genomes shed light on interconnected biogeochemical processes in an aquifer system.</title>
        <authorList>
            <person name="Anantharaman K."/>
            <person name="Brown C.T."/>
            <person name="Hug L.A."/>
            <person name="Sharon I."/>
            <person name="Castelle C.J."/>
            <person name="Probst A.J."/>
            <person name="Thomas B.C."/>
            <person name="Singh A."/>
            <person name="Wilkins M.J."/>
            <person name="Karaoz U."/>
            <person name="Brodie E.L."/>
            <person name="Williams K.H."/>
            <person name="Hubbard S.S."/>
            <person name="Banfield J.F."/>
        </authorList>
    </citation>
    <scope>NUCLEOTIDE SEQUENCE [LARGE SCALE GENOMIC DNA]</scope>
</reference>
<protein>
    <recommendedName>
        <fullName evidence="2">Phosphodiester glycosidase domain-containing protein</fullName>
    </recommendedName>
</protein>
<keyword evidence="1" id="KW-0472">Membrane</keyword>
<evidence type="ECO:0000259" key="2">
    <source>
        <dbReference type="Pfam" id="PF09992"/>
    </source>
</evidence>
<organism evidence="3 4">
    <name type="scientific">Candidatus Woesebacteria bacterium RIFCSPHIGHO2_01_FULL_41_10</name>
    <dbReference type="NCBI Taxonomy" id="1802500"/>
    <lineage>
        <taxon>Bacteria</taxon>
        <taxon>Candidatus Woeseibacteriota</taxon>
    </lineage>
</organism>